<gene>
    <name evidence="8" type="primary">LOC106151048</name>
</gene>
<dbReference type="STRING" id="7574.A0A1S3H373"/>
<dbReference type="AlphaFoldDB" id="A0A1S3H373"/>
<evidence type="ECO:0000313" key="8">
    <source>
        <dbReference type="RefSeq" id="XP_013379579.1"/>
    </source>
</evidence>
<dbReference type="GO" id="GO:0046872">
    <property type="term" value="F:metal ion binding"/>
    <property type="evidence" value="ECO:0007669"/>
    <property type="project" value="UniProtKB-KW"/>
</dbReference>
<sequence length="196" mass="22364">MAMLSRHTLDLLYVGSLQQFAGIGAIRSASKTLHGPNPGIDYRKPIPKVHRGPYKKILIKPVKPFKSDFHNRRGPQLMEKPKYPGDWQGFPKGSIADNRPIKVTLEAGKKYAWCTCGLSHTQPMCDGSHKKLDGSSFTKSHMKFRPIRFEVEETKDYWLCQCKQSDNRPYCDGTHRNEDIADKKKFATTEDVIENL</sequence>
<dbReference type="GO" id="GO:0051537">
    <property type="term" value="F:2 iron, 2 sulfur cluster binding"/>
    <property type="evidence" value="ECO:0007669"/>
    <property type="project" value="UniProtKB-KW"/>
</dbReference>
<protein>
    <submittedName>
        <fullName evidence="8">Uncharacterized protein LOC106151048 isoform X1</fullName>
    </submittedName>
</protein>
<dbReference type="InParanoid" id="A0A1S3H373"/>
<dbReference type="Pfam" id="PF09360">
    <property type="entry name" value="zf-CDGSH"/>
    <property type="match status" value="2"/>
</dbReference>
<dbReference type="RefSeq" id="XP_013379579.1">
    <property type="nucleotide sequence ID" value="XM_013524125.1"/>
</dbReference>
<dbReference type="GeneID" id="106151048"/>
<dbReference type="OrthoDB" id="15717at2759"/>
<comment type="cofactor">
    <cofactor evidence="5">
        <name>[2Fe-2S] cluster</name>
        <dbReference type="ChEBI" id="CHEBI:190135"/>
    </cofactor>
</comment>
<evidence type="ECO:0000256" key="2">
    <source>
        <dbReference type="ARBA" id="ARBA00022723"/>
    </source>
</evidence>
<keyword evidence="7" id="KW-1185">Reference proteome</keyword>
<dbReference type="PANTHER" id="PTHR46491:SF3">
    <property type="entry name" value="CDGSH IRON-SULFUR DOMAIN-CONTAINING PROTEIN 3, MITOCHONDRIAL"/>
    <property type="match status" value="1"/>
</dbReference>
<evidence type="ECO:0000256" key="1">
    <source>
        <dbReference type="ARBA" id="ARBA00022714"/>
    </source>
</evidence>
<evidence type="ECO:0000256" key="4">
    <source>
        <dbReference type="ARBA" id="ARBA00023014"/>
    </source>
</evidence>
<feature type="domain" description="Iron-binding zinc finger CDGSH type" evidence="6">
    <location>
        <begin position="98"/>
        <end position="135"/>
    </location>
</feature>
<evidence type="ECO:0000259" key="6">
    <source>
        <dbReference type="SMART" id="SM00704"/>
    </source>
</evidence>
<proteinExistence type="predicted"/>
<feature type="domain" description="Iron-binding zinc finger CDGSH type" evidence="6">
    <location>
        <begin position="144"/>
        <end position="181"/>
    </location>
</feature>
<dbReference type="KEGG" id="lak:106151048"/>
<dbReference type="SMART" id="SM00704">
    <property type="entry name" value="ZnF_CDGSH"/>
    <property type="match status" value="2"/>
</dbReference>
<evidence type="ECO:0000313" key="7">
    <source>
        <dbReference type="Proteomes" id="UP000085678"/>
    </source>
</evidence>
<reference evidence="8" key="1">
    <citation type="submission" date="2025-08" db="UniProtKB">
        <authorList>
            <consortium name="RefSeq"/>
        </authorList>
    </citation>
    <scope>IDENTIFICATION</scope>
    <source>
        <tissue evidence="8">Gonads</tissue>
    </source>
</reference>
<keyword evidence="3" id="KW-0408">Iron</keyword>
<dbReference type="InterPro" id="IPR042216">
    <property type="entry name" value="MitoNEET_CISD"/>
</dbReference>
<organism evidence="7 8">
    <name type="scientific">Lingula anatina</name>
    <name type="common">Brachiopod</name>
    <name type="synonym">Lingula unguis</name>
    <dbReference type="NCBI Taxonomy" id="7574"/>
    <lineage>
        <taxon>Eukaryota</taxon>
        <taxon>Metazoa</taxon>
        <taxon>Spiralia</taxon>
        <taxon>Lophotrochozoa</taxon>
        <taxon>Brachiopoda</taxon>
        <taxon>Linguliformea</taxon>
        <taxon>Lingulata</taxon>
        <taxon>Lingulida</taxon>
        <taxon>Linguloidea</taxon>
        <taxon>Lingulidae</taxon>
        <taxon>Lingula</taxon>
    </lineage>
</organism>
<dbReference type="Gene3D" id="3.40.5.90">
    <property type="entry name" value="CDGSH iron-sulfur domain, mitoNEET-type"/>
    <property type="match status" value="2"/>
</dbReference>
<dbReference type="Proteomes" id="UP000085678">
    <property type="component" value="Unplaced"/>
</dbReference>
<dbReference type="PANTHER" id="PTHR46491">
    <property type="entry name" value="CDGSH IRON SULFUR DOMAIN PROTEIN HOMOLOG"/>
    <property type="match status" value="1"/>
</dbReference>
<evidence type="ECO:0000256" key="3">
    <source>
        <dbReference type="ARBA" id="ARBA00023004"/>
    </source>
</evidence>
<accession>A0A1S3H373</accession>
<keyword evidence="4" id="KW-0411">Iron-sulfur</keyword>
<dbReference type="GO" id="GO:0005739">
    <property type="term" value="C:mitochondrion"/>
    <property type="evidence" value="ECO:0007669"/>
    <property type="project" value="TreeGrafter"/>
</dbReference>
<keyword evidence="2" id="KW-0479">Metal-binding</keyword>
<evidence type="ECO:0000256" key="5">
    <source>
        <dbReference type="ARBA" id="ARBA00034078"/>
    </source>
</evidence>
<dbReference type="InterPro" id="IPR018967">
    <property type="entry name" value="FeS-contain_CDGSH-typ"/>
</dbReference>
<name>A0A1S3H373_LINAN</name>
<keyword evidence="1" id="KW-0001">2Fe-2S</keyword>
<dbReference type="InterPro" id="IPR052950">
    <property type="entry name" value="CISD"/>
</dbReference>